<accession>A0A3M7MIA9</accession>
<gene>
    <name evidence="2" type="ORF">GMOD_00005050</name>
</gene>
<dbReference type="EMBL" id="KE747843">
    <property type="protein sequence ID" value="RMZ74187.1"/>
    <property type="molecule type" value="Genomic_DNA"/>
</dbReference>
<name>A0A3M7MIA9_9PLEO</name>
<dbReference type="OrthoDB" id="5421971at2759"/>
<feature type="compositionally biased region" description="Low complexity" evidence="1">
    <location>
        <begin position="197"/>
        <end position="209"/>
    </location>
</feature>
<evidence type="ECO:0000313" key="2">
    <source>
        <dbReference type="EMBL" id="RMZ74187.1"/>
    </source>
</evidence>
<feature type="compositionally biased region" description="Polar residues" evidence="1">
    <location>
        <begin position="116"/>
        <end position="125"/>
    </location>
</feature>
<reference evidence="2 3" key="1">
    <citation type="journal article" date="2014" name="PLoS ONE">
        <title>De novo Genome Assembly of the Fungal Plant Pathogen Pyrenophora semeniperda.</title>
        <authorList>
            <person name="Soliai M.M."/>
            <person name="Meyer S.E."/>
            <person name="Udall J.A."/>
            <person name="Elzinga D.E."/>
            <person name="Hermansen R.A."/>
            <person name="Bodily P.M."/>
            <person name="Hart A.A."/>
            <person name="Coleman C.E."/>
        </authorList>
    </citation>
    <scope>NUCLEOTIDE SEQUENCE [LARGE SCALE GENOMIC DNA]</scope>
    <source>
        <strain evidence="2 3">CCB06</strain>
        <tissue evidence="2">Mycelium</tissue>
    </source>
</reference>
<keyword evidence="3" id="KW-1185">Reference proteome</keyword>
<feature type="region of interest" description="Disordered" evidence="1">
    <location>
        <begin position="110"/>
        <end position="167"/>
    </location>
</feature>
<feature type="region of interest" description="Disordered" evidence="1">
    <location>
        <begin position="186"/>
        <end position="272"/>
    </location>
</feature>
<evidence type="ECO:0000313" key="3">
    <source>
        <dbReference type="Proteomes" id="UP000265663"/>
    </source>
</evidence>
<sequence length="272" mass="29800">MYRRSDPRWNRTLQHISDNLEHANESAQENIYVFTQRYVNPCVSSISQCVAACTEPCFPGHARRRHHGRSRGRAEVNFDFYDDWEHDESDSLLGWGSDNLDRFLGGAANYGATAQPGRQSAMSYRQRNRDPRYHGPRRKSTAQARDAAQDSLSSRGDIFPSEDELEDAVPLDDEFAVKRGLAADHSTTAQAPMATVESPLSPLLPTPASEPEHGLADAPTMPDSCALYVDESDCPSKPLPPHRPSSLTAEPGEDGGHGGGFVPARLPNFGAG</sequence>
<proteinExistence type="predicted"/>
<protein>
    <submittedName>
        <fullName evidence="2">Zinc finger C2H2</fullName>
    </submittedName>
</protein>
<evidence type="ECO:0000256" key="1">
    <source>
        <dbReference type="SAM" id="MobiDB-lite"/>
    </source>
</evidence>
<organism evidence="2 3">
    <name type="scientific">Pyrenophora seminiperda CCB06</name>
    <dbReference type="NCBI Taxonomy" id="1302712"/>
    <lineage>
        <taxon>Eukaryota</taxon>
        <taxon>Fungi</taxon>
        <taxon>Dikarya</taxon>
        <taxon>Ascomycota</taxon>
        <taxon>Pezizomycotina</taxon>
        <taxon>Dothideomycetes</taxon>
        <taxon>Pleosporomycetidae</taxon>
        <taxon>Pleosporales</taxon>
        <taxon>Pleosporineae</taxon>
        <taxon>Pleosporaceae</taxon>
        <taxon>Pyrenophora</taxon>
    </lineage>
</organism>
<dbReference type="Proteomes" id="UP000265663">
    <property type="component" value="Unassembled WGS sequence"/>
</dbReference>
<dbReference type="AlphaFoldDB" id="A0A3M7MIA9"/>